<dbReference type="InterPro" id="IPR005225">
    <property type="entry name" value="Small_GTP-bd"/>
</dbReference>
<comment type="subcellular location">
    <subcellularLocation>
        <location evidence="6">Membrane</location>
        <topology evidence="6">Lipid-anchor</topology>
    </subcellularLocation>
</comment>
<evidence type="ECO:0000256" key="6">
    <source>
        <dbReference type="RuleBase" id="RU367128"/>
    </source>
</evidence>
<organism evidence="7 8">
    <name type="scientific">Litomosoides sigmodontis</name>
    <name type="common">Filarial nematode worm</name>
    <dbReference type="NCBI Taxonomy" id="42156"/>
    <lineage>
        <taxon>Eukaryota</taxon>
        <taxon>Metazoa</taxon>
        <taxon>Ecdysozoa</taxon>
        <taxon>Nematoda</taxon>
        <taxon>Chromadorea</taxon>
        <taxon>Rhabditida</taxon>
        <taxon>Spirurina</taxon>
        <taxon>Spiruromorpha</taxon>
        <taxon>Filarioidea</taxon>
        <taxon>Onchocercidae</taxon>
        <taxon>Litomosoides</taxon>
    </lineage>
</organism>
<gene>
    <name evidence="7" type="ORF">NLS_LOCUS6757</name>
</gene>
<dbReference type="GO" id="GO:0090385">
    <property type="term" value="P:phagosome-lysosome fusion"/>
    <property type="evidence" value="ECO:0007669"/>
    <property type="project" value="TreeGrafter"/>
</dbReference>
<dbReference type="FunFam" id="3.40.50.300:FF:000222">
    <property type="entry name" value="RAB32, member RAS oncogene family"/>
    <property type="match status" value="1"/>
</dbReference>
<dbReference type="GO" id="GO:0005802">
    <property type="term" value="C:trans-Golgi network"/>
    <property type="evidence" value="ECO:0007669"/>
    <property type="project" value="UniProtKB-UniRule"/>
</dbReference>
<comment type="function">
    <text evidence="6">The small GTPases Rab are key regulators in vesicle trafficking.</text>
</comment>
<dbReference type="Gene3D" id="3.40.50.300">
    <property type="entry name" value="P-loop containing nucleotide triphosphate hydrolases"/>
    <property type="match status" value="1"/>
</dbReference>
<dbReference type="STRING" id="42156.A0A3P6T9B5"/>
<evidence type="ECO:0000256" key="4">
    <source>
        <dbReference type="ARBA" id="ARBA00023288"/>
    </source>
</evidence>
<dbReference type="OMA" id="ANPGKME"/>
<dbReference type="EMBL" id="UYRX01000626">
    <property type="protein sequence ID" value="VDK84672.1"/>
    <property type="molecule type" value="Genomic_DNA"/>
</dbReference>
<reference evidence="7 8" key="1">
    <citation type="submission" date="2018-08" db="EMBL/GenBank/DDBJ databases">
        <authorList>
            <person name="Laetsch R D."/>
            <person name="Stevens L."/>
            <person name="Kumar S."/>
            <person name="Blaxter L. M."/>
        </authorList>
    </citation>
    <scope>NUCLEOTIDE SEQUENCE [LARGE SCALE GENOMIC DNA]</scope>
</reference>
<dbReference type="GO" id="GO:0008333">
    <property type="term" value="P:endosome to lysosome transport"/>
    <property type="evidence" value="ECO:0007669"/>
    <property type="project" value="TreeGrafter"/>
</dbReference>
<dbReference type="InterPro" id="IPR001806">
    <property type="entry name" value="Small_GTPase"/>
</dbReference>
<dbReference type="SMART" id="SM00173">
    <property type="entry name" value="RAS"/>
    <property type="match status" value="1"/>
</dbReference>
<dbReference type="Proteomes" id="UP000277928">
    <property type="component" value="Unassembled WGS sequence"/>
</dbReference>
<feature type="non-terminal residue" evidence="7">
    <location>
        <position position="1"/>
    </location>
</feature>
<proteinExistence type="inferred from homology"/>
<dbReference type="GO" id="GO:0003924">
    <property type="term" value="F:GTPase activity"/>
    <property type="evidence" value="ECO:0007669"/>
    <property type="project" value="UniProtKB-UniRule"/>
</dbReference>
<protein>
    <recommendedName>
        <fullName evidence="6">Ras-related protein Rab</fullName>
    </recommendedName>
</protein>
<dbReference type="Pfam" id="PF00071">
    <property type="entry name" value="Ras"/>
    <property type="match status" value="1"/>
</dbReference>
<evidence type="ECO:0000256" key="2">
    <source>
        <dbReference type="ARBA" id="ARBA00022741"/>
    </source>
</evidence>
<dbReference type="PANTHER" id="PTHR47981:SF39">
    <property type="entry name" value="RAS-RELATED PROTEIN RAB"/>
    <property type="match status" value="1"/>
</dbReference>
<accession>A0A3P6T9B5</accession>
<dbReference type="CDD" id="cd04107">
    <property type="entry name" value="Rab32_Rab38"/>
    <property type="match status" value="1"/>
</dbReference>
<dbReference type="PANTHER" id="PTHR47981">
    <property type="entry name" value="RAB FAMILY"/>
    <property type="match status" value="1"/>
</dbReference>
<dbReference type="PRINTS" id="PR00449">
    <property type="entry name" value="RASTRNSFRMNG"/>
</dbReference>
<dbReference type="SMART" id="SM00176">
    <property type="entry name" value="RAN"/>
    <property type="match status" value="1"/>
</dbReference>
<keyword evidence="3 6" id="KW-0342">GTP-binding</keyword>
<dbReference type="SMART" id="SM00175">
    <property type="entry name" value="RAB"/>
    <property type="match status" value="1"/>
</dbReference>
<evidence type="ECO:0000256" key="1">
    <source>
        <dbReference type="ARBA" id="ARBA00006270"/>
    </source>
</evidence>
<evidence type="ECO:0000313" key="8">
    <source>
        <dbReference type="Proteomes" id="UP000277928"/>
    </source>
</evidence>
<evidence type="ECO:0000256" key="5">
    <source>
        <dbReference type="ARBA" id="ARBA00023289"/>
    </source>
</evidence>
<dbReference type="GO" id="GO:0045335">
    <property type="term" value="C:phagocytic vesicle"/>
    <property type="evidence" value="ECO:0007669"/>
    <property type="project" value="TreeGrafter"/>
</dbReference>
<dbReference type="GO" id="GO:0005770">
    <property type="term" value="C:late endosome"/>
    <property type="evidence" value="ECO:0007669"/>
    <property type="project" value="TreeGrafter"/>
</dbReference>
<dbReference type="SMART" id="SM00174">
    <property type="entry name" value="RHO"/>
    <property type="match status" value="1"/>
</dbReference>
<keyword evidence="4 6" id="KW-0449">Lipoprotein</keyword>
<sequence length="226" mass="25829">PSTSLNECAISPKEQILFKILIIGDVGTGKSSIVQRYAHNLFTQHYKATVGVDFATRNLLWDDETIVRLQLWDISGQDRFSNMTRVYYKDAHGAIIVFDCTRQNTYDGALRWKSDLDNKITLANEKPLPSILVANKADLDNKITDEKLEEYREKGAFLNALKTSAKANYGIENAFGLLAEQIIQIRKNGQYVMPYSQDDQTVKKLNHGSERRTRRKFDLKWSSCCN</sequence>
<dbReference type="PROSITE" id="PS51421">
    <property type="entry name" value="RAS"/>
    <property type="match status" value="1"/>
</dbReference>
<keyword evidence="8" id="KW-1185">Reference proteome</keyword>
<dbReference type="SUPFAM" id="SSF52540">
    <property type="entry name" value="P-loop containing nucleoside triphosphate hydrolases"/>
    <property type="match status" value="1"/>
</dbReference>
<keyword evidence="6" id="KW-0472">Membrane</keyword>
<dbReference type="InterPro" id="IPR030697">
    <property type="entry name" value="Rab29/Rab38/Rab32"/>
</dbReference>
<dbReference type="GO" id="GO:0005525">
    <property type="term" value="F:GTP binding"/>
    <property type="evidence" value="ECO:0007669"/>
    <property type="project" value="UniProtKB-UniRule"/>
</dbReference>
<dbReference type="AlphaFoldDB" id="A0A3P6T9B5"/>
<dbReference type="InterPro" id="IPR027417">
    <property type="entry name" value="P-loop_NTPase"/>
</dbReference>
<dbReference type="OrthoDB" id="1436450at2759"/>
<dbReference type="GO" id="GO:0005764">
    <property type="term" value="C:lysosome"/>
    <property type="evidence" value="ECO:0007669"/>
    <property type="project" value="TreeGrafter"/>
</dbReference>
<dbReference type="GO" id="GO:0016020">
    <property type="term" value="C:membrane"/>
    <property type="evidence" value="ECO:0007669"/>
    <property type="project" value="UniProtKB-SubCell"/>
</dbReference>
<keyword evidence="2 6" id="KW-0547">Nucleotide-binding</keyword>
<evidence type="ECO:0000256" key="3">
    <source>
        <dbReference type="ARBA" id="ARBA00023134"/>
    </source>
</evidence>
<dbReference type="PROSITE" id="PS51419">
    <property type="entry name" value="RAB"/>
    <property type="match status" value="1"/>
</dbReference>
<name>A0A3P6T9B5_LITSI</name>
<evidence type="ECO:0000313" key="7">
    <source>
        <dbReference type="EMBL" id="VDK84672.1"/>
    </source>
</evidence>
<keyword evidence="5 6" id="KW-0636">Prenylation</keyword>
<dbReference type="NCBIfam" id="TIGR00231">
    <property type="entry name" value="small_GTP"/>
    <property type="match status" value="1"/>
</dbReference>
<comment type="similarity">
    <text evidence="1 6">Belongs to the small GTPase superfamily. Rab family.</text>
</comment>